<comment type="caution">
    <text evidence="1">The sequence shown here is derived from an EMBL/GenBank/DDBJ whole genome shotgun (WGS) entry which is preliminary data.</text>
</comment>
<dbReference type="RefSeq" id="WP_029636518.1">
    <property type="nucleotide sequence ID" value="NZ_JACJTA010000044.1"/>
</dbReference>
<dbReference type="EMBL" id="JACJTA010000044">
    <property type="protein sequence ID" value="MBD2606609.1"/>
    <property type="molecule type" value="Genomic_DNA"/>
</dbReference>
<reference evidence="1 2" key="1">
    <citation type="journal article" date="2020" name="ISME J.">
        <title>Comparative genomics reveals insights into cyanobacterial evolution and habitat adaptation.</title>
        <authorList>
            <person name="Chen M.Y."/>
            <person name="Teng W.K."/>
            <person name="Zhao L."/>
            <person name="Hu C.X."/>
            <person name="Zhou Y.K."/>
            <person name="Han B.P."/>
            <person name="Song L.R."/>
            <person name="Shu W.S."/>
        </authorList>
    </citation>
    <scope>NUCLEOTIDE SEQUENCE [LARGE SCALE GENOMIC DNA]</scope>
    <source>
        <strain evidence="1 2">FACHB-248</strain>
    </source>
</reference>
<evidence type="ECO:0000313" key="1">
    <source>
        <dbReference type="EMBL" id="MBD2606609.1"/>
    </source>
</evidence>
<sequence length="154" mass="18224">MDLTELKWTKNINHQDGNKYCAYHIDPDLKIFKLHWKKGQEENALKPKEGQLIILRQRTKVTHIVKLLNNTLYKEPHDTEFNIYRLVQVVWIADYWSVPPDQDIIFGFHVHLQGGKVMELETLPAFKTYWDSRGGLAEFQNHVLKVLKLERDSN</sequence>
<gene>
    <name evidence="1" type="ORF">H6G81_19250</name>
</gene>
<accession>A0ABR8GU59</accession>
<proteinExistence type="predicted"/>
<name>A0ABR8GU59_9CYAN</name>
<organism evidence="1 2">
    <name type="scientific">Scytonema hofmannii FACHB-248</name>
    <dbReference type="NCBI Taxonomy" id="1842502"/>
    <lineage>
        <taxon>Bacteria</taxon>
        <taxon>Bacillati</taxon>
        <taxon>Cyanobacteriota</taxon>
        <taxon>Cyanophyceae</taxon>
        <taxon>Nostocales</taxon>
        <taxon>Scytonemataceae</taxon>
        <taxon>Scytonema</taxon>
    </lineage>
</organism>
<protein>
    <submittedName>
        <fullName evidence="1">Uncharacterized protein</fullName>
    </submittedName>
</protein>
<keyword evidence="2" id="KW-1185">Reference proteome</keyword>
<dbReference type="Proteomes" id="UP000660380">
    <property type="component" value="Unassembled WGS sequence"/>
</dbReference>
<evidence type="ECO:0000313" key="2">
    <source>
        <dbReference type="Proteomes" id="UP000660380"/>
    </source>
</evidence>